<proteinExistence type="predicted"/>
<feature type="region of interest" description="Disordered" evidence="1">
    <location>
        <begin position="1"/>
        <end position="33"/>
    </location>
</feature>
<dbReference type="PANTHER" id="PTHR33053:SF24">
    <property type="entry name" value="TRANSPOSASE DOMAIN-CONTAINING PROTEIN"/>
    <property type="match status" value="1"/>
</dbReference>
<reference evidence="2" key="1">
    <citation type="submission" date="2021-11" db="EMBL/GenBank/DDBJ databases">
        <authorList>
            <person name="Schell T."/>
        </authorList>
    </citation>
    <scope>NUCLEOTIDE SEQUENCE</scope>
    <source>
        <strain evidence="2">M5</strain>
    </source>
</reference>
<dbReference type="PANTHER" id="PTHR33053">
    <property type="entry name" value="PROTEIN, PUTATIVE-RELATED"/>
    <property type="match status" value="1"/>
</dbReference>
<name>A0A8J2RJQ8_9CRUS</name>
<accession>A0A8J2RJQ8</accession>
<evidence type="ECO:0000313" key="3">
    <source>
        <dbReference type="Proteomes" id="UP000789390"/>
    </source>
</evidence>
<keyword evidence="3" id="KW-1185">Reference proteome</keyword>
<evidence type="ECO:0000256" key="1">
    <source>
        <dbReference type="SAM" id="MobiDB-lite"/>
    </source>
</evidence>
<dbReference type="EMBL" id="CAKKLH010000055">
    <property type="protein sequence ID" value="CAH0101256.1"/>
    <property type="molecule type" value="Genomic_DNA"/>
</dbReference>
<dbReference type="OrthoDB" id="6359149at2759"/>
<organism evidence="2 3">
    <name type="scientific">Daphnia galeata</name>
    <dbReference type="NCBI Taxonomy" id="27404"/>
    <lineage>
        <taxon>Eukaryota</taxon>
        <taxon>Metazoa</taxon>
        <taxon>Ecdysozoa</taxon>
        <taxon>Arthropoda</taxon>
        <taxon>Crustacea</taxon>
        <taxon>Branchiopoda</taxon>
        <taxon>Diplostraca</taxon>
        <taxon>Cladocera</taxon>
        <taxon>Anomopoda</taxon>
        <taxon>Daphniidae</taxon>
        <taxon>Daphnia</taxon>
    </lineage>
</organism>
<evidence type="ECO:0008006" key="4">
    <source>
        <dbReference type="Google" id="ProtNLM"/>
    </source>
</evidence>
<dbReference type="Proteomes" id="UP000789390">
    <property type="component" value="Unassembled WGS sequence"/>
</dbReference>
<comment type="caution">
    <text evidence="2">The sequence shown here is derived from an EMBL/GenBank/DDBJ whole genome shotgun (WGS) entry which is preliminary data.</text>
</comment>
<sequence>MSAGVSGMPQHHHSPQLASMNDGHSDAPSTSMHPACDIVVRGQHNSLNASYLSSLQSHTLIEVEQQYPCYNCAGQLNGHACNTSFSGQPHQCNIVLSGQQSSHAGHSSSTQAHCIIDGEQPNSTYHGAQQINVDNFEIENMHECYLPTVDIDGGGSDNDSYVSDAASYASVDCFEDDYDYKESCSSSDEEDAEETFKRRLTTWAVEANIARCHVNSLLKLLKTDGGLGYLPVDWRTLAKTELSRGKISFRDVPPGRYVHLGLRNGILLSLLKIDVANLPDDIEIIINADGIPVAKSSGSVLAYFGQSMLDGGFVFVIGIYHGYKKPDNVNIYLIDLIREAEELISNGLFVEGKKIRISIVGLVCDAPARCFMTSVVLHNSYESCHKCLTVGTWVKSASGKGGRVTYPETSSPLRTDDSFRNRVYENHHDRNKERSSIEKILPDMIKNVPLDYMHLTCLGGMKKLMSAWVKGGYERTKLSKEVVDYLSAKLIAIAPFIPCDFARKTRTLNDMPHMKATEYRLHMNYVGPVIYKVLDTPLYNHFLLFHVAMKILVNDEDCVKYAQYAEVLLKTFVKDAIKLYGPKFISYNIHNLIHLPDDVMNYGYLDNFSSFPFENKLQKMKNLVRRGGKPLEQIVRRMREVDAHHSRVKGSIVVNRLTSLSGYHHSGPLIYECRLADQFKKMQYCRWTISNKVPDNCVLISDRKILLIENILRNSNSEVFILAKQYRNYNNLFEYPLPSMAINEFVVSDLSHDLQIWPISCIINKCLRIPMKNPPDDSFFVSPLFAHE</sequence>
<dbReference type="AlphaFoldDB" id="A0A8J2RJQ8"/>
<protein>
    <recommendedName>
        <fullName evidence="4">Transposase domain-containing protein</fullName>
    </recommendedName>
</protein>
<evidence type="ECO:0000313" key="2">
    <source>
        <dbReference type="EMBL" id="CAH0101256.1"/>
    </source>
</evidence>
<gene>
    <name evidence="2" type="ORF">DGAL_LOCUS3584</name>
</gene>